<dbReference type="InterPro" id="IPR024962">
    <property type="entry name" value="YukD-like"/>
</dbReference>
<reference evidence="9 10" key="1">
    <citation type="submission" date="2022-11" db="EMBL/GenBank/DDBJ databases">
        <title>Mycobacterium sp. nov.</title>
        <authorList>
            <person name="Papic B."/>
            <person name="Spicic S."/>
            <person name="Duvnjak S."/>
        </authorList>
    </citation>
    <scope>NUCLEOTIDE SEQUENCE [LARGE SCALE GENOMIC DNA]</scope>
    <source>
        <strain evidence="9 10">CVI_P4</strain>
    </source>
</reference>
<dbReference type="NCBIfam" id="TIGR03920">
    <property type="entry name" value="T7SS_EccD"/>
    <property type="match status" value="1"/>
</dbReference>
<feature type="domain" description="EccD-like transmembrane" evidence="8">
    <location>
        <begin position="123"/>
        <end position="434"/>
    </location>
</feature>
<feature type="transmembrane region" description="Helical" evidence="7">
    <location>
        <begin position="323"/>
        <end position="339"/>
    </location>
</feature>
<dbReference type="InterPro" id="IPR044049">
    <property type="entry name" value="EccD_transm"/>
</dbReference>
<comment type="subcellular location">
    <subcellularLocation>
        <location evidence="1">Cell membrane</location>
        <topology evidence="1">Multi-pass membrane protein</topology>
    </subcellularLocation>
</comment>
<dbReference type="RefSeq" id="WP_265997157.1">
    <property type="nucleotide sequence ID" value="NZ_JAPJDN010000009.1"/>
</dbReference>
<feature type="transmembrane region" description="Helical" evidence="7">
    <location>
        <begin position="143"/>
        <end position="162"/>
    </location>
</feature>
<evidence type="ECO:0000313" key="9">
    <source>
        <dbReference type="EMBL" id="MCX2937694.1"/>
    </source>
</evidence>
<evidence type="ECO:0000256" key="4">
    <source>
        <dbReference type="ARBA" id="ARBA00022692"/>
    </source>
</evidence>
<evidence type="ECO:0000256" key="6">
    <source>
        <dbReference type="ARBA" id="ARBA00023136"/>
    </source>
</evidence>
<feature type="transmembrane region" description="Helical" evidence="7">
    <location>
        <begin position="376"/>
        <end position="393"/>
    </location>
</feature>
<proteinExistence type="inferred from homology"/>
<dbReference type="Pfam" id="PF19053">
    <property type="entry name" value="EccD"/>
    <property type="match status" value="1"/>
</dbReference>
<comment type="similarity">
    <text evidence="2">Belongs to the EccD/Snm4 family.</text>
</comment>
<evidence type="ECO:0000256" key="2">
    <source>
        <dbReference type="ARBA" id="ARBA00006162"/>
    </source>
</evidence>
<dbReference type="EMBL" id="JAPJDO010000009">
    <property type="protein sequence ID" value="MCX2937694.1"/>
    <property type="molecule type" value="Genomic_DNA"/>
</dbReference>
<feature type="transmembrane region" description="Helical" evidence="7">
    <location>
        <begin position="197"/>
        <end position="218"/>
    </location>
</feature>
<keyword evidence="5 7" id="KW-1133">Transmembrane helix</keyword>
<keyword evidence="3" id="KW-1003">Cell membrane</keyword>
<feature type="transmembrane region" description="Helical" evidence="7">
    <location>
        <begin position="414"/>
        <end position="437"/>
    </location>
</feature>
<sequence length="440" mass="44774">MPTADETCRVSVRTVDRETDVALPARAPIAELIPAMVDLIGTDHFAGHEPHLTRVTGEVLDPASTLAHCSIQDGELLILTTSVPPPPVTRFDPSTAVVSAVTALTTPARSAAGLRTGWITVSWASVVLLALLGHTVVVPDAAGHAAVGAAAAVLAMAGAVVLHRTRRDRRGAVVLGVLASAFASVTAALASSDRAGLPDFLLAMSAASAVSLVVWRLLGCAASVFLPIAAVTMAASTAAVGAVAAWWPTAATGPILATASVGTLAVSGWLSVRSSGLPRADLSDAEVDAKTEVAHRRLTTLVVSAAGAGALGAVITAATTRRPVLAAGFIAIVGATMLLRSHRHEDRYRTAALKVSSGISITSLIALCAMKAPPSSVWLCGGLLFAGACALWLPRHEQWLRSIAWRRVIAVLDLAVGAAVVPSAAAAAGAFAALPWLGQV</sequence>
<organism evidence="9 10">
    <name type="scientific">Mycobacterium pinniadriaticum</name>
    <dbReference type="NCBI Taxonomy" id="2994102"/>
    <lineage>
        <taxon>Bacteria</taxon>
        <taxon>Bacillati</taxon>
        <taxon>Actinomycetota</taxon>
        <taxon>Actinomycetes</taxon>
        <taxon>Mycobacteriales</taxon>
        <taxon>Mycobacteriaceae</taxon>
        <taxon>Mycobacterium</taxon>
    </lineage>
</organism>
<evidence type="ECO:0000256" key="1">
    <source>
        <dbReference type="ARBA" id="ARBA00004651"/>
    </source>
</evidence>
<feature type="transmembrane region" description="Helical" evidence="7">
    <location>
        <begin position="225"/>
        <end position="247"/>
    </location>
</feature>
<comment type="caution">
    <text evidence="9">The sequence shown here is derived from an EMBL/GenBank/DDBJ whole genome shotgun (WGS) entry which is preliminary data.</text>
</comment>
<keyword evidence="6 7" id="KW-0472">Membrane</keyword>
<dbReference type="Proteomes" id="UP001300745">
    <property type="component" value="Unassembled WGS sequence"/>
</dbReference>
<feature type="transmembrane region" description="Helical" evidence="7">
    <location>
        <begin position="171"/>
        <end position="191"/>
    </location>
</feature>
<keyword evidence="10" id="KW-1185">Reference proteome</keyword>
<protein>
    <submittedName>
        <fullName evidence="9">Type VII secretion integral membrane protein EccD</fullName>
    </submittedName>
</protein>
<dbReference type="InterPro" id="IPR006707">
    <property type="entry name" value="T7SS_EccD"/>
</dbReference>
<feature type="transmembrane region" description="Helical" evidence="7">
    <location>
        <begin position="118"/>
        <end position="137"/>
    </location>
</feature>
<gene>
    <name evidence="9" type="primary">eccD</name>
    <name evidence="9" type="ORF">ORI27_13370</name>
</gene>
<evidence type="ECO:0000256" key="7">
    <source>
        <dbReference type="SAM" id="Phobius"/>
    </source>
</evidence>
<evidence type="ECO:0000256" key="3">
    <source>
        <dbReference type="ARBA" id="ARBA00022475"/>
    </source>
</evidence>
<feature type="transmembrane region" description="Helical" evidence="7">
    <location>
        <begin position="253"/>
        <end position="272"/>
    </location>
</feature>
<dbReference type="Pfam" id="PF08817">
    <property type="entry name" value="YukD"/>
    <property type="match status" value="1"/>
</dbReference>
<dbReference type="Gene3D" id="3.10.20.90">
    <property type="entry name" value="Phosphatidylinositol 3-kinase Catalytic Subunit, Chain A, domain 1"/>
    <property type="match status" value="1"/>
</dbReference>
<evidence type="ECO:0000259" key="8">
    <source>
        <dbReference type="Pfam" id="PF19053"/>
    </source>
</evidence>
<feature type="transmembrane region" description="Helical" evidence="7">
    <location>
        <begin position="351"/>
        <end position="370"/>
    </location>
</feature>
<evidence type="ECO:0000256" key="5">
    <source>
        <dbReference type="ARBA" id="ARBA00022989"/>
    </source>
</evidence>
<evidence type="ECO:0000313" key="10">
    <source>
        <dbReference type="Proteomes" id="UP001300745"/>
    </source>
</evidence>
<accession>A0ABT3SDW2</accession>
<keyword evidence="4 7" id="KW-0812">Transmembrane</keyword>
<feature type="transmembrane region" description="Helical" evidence="7">
    <location>
        <begin position="298"/>
        <end position="317"/>
    </location>
</feature>
<name>A0ABT3SDW2_9MYCO</name>